<gene>
    <name evidence="2" type="ORF">MCHLO_05713</name>
</gene>
<protein>
    <submittedName>
        <fullName evidence="2">Uncharacterized protein</fullName>
    </submittedName>
</protein>
<accession>A0ABQ0LCS2</accession>
<feature type="region of interest" description="Disordered" evidence="1">
    <location>
        <begin position="59"/>
        <end position="83"/>
    </location>
</feature>
<dbReference type="Proteomes" id="UP000815677">
    <property type="component" value="Unassembled WGS sequence"/>
</dbReference>
<evidence type="ECO:0000313" key="2">
    <source>
        <dbReference type="EMBL" id="GAT48294.1"/>
    </source>
</evidence>
<organism evidence="2 3">
    <name type="scientific">Mycena chlorophos</name>
    <name type="common">Agaric fungus</name>
    <name type="synonym">Agaricus chlorophos</name>
    <dbReference type="NCBI Taxonomy" id="658473"/>
    <lineage>
        <taxon>Eukaryota</taxon>
        <taxon>Fungi</taxon>
        <taxon>Dikarya</taxon>
        <taxon>Basidiomycota</taxon>
        <taxon>Agaricomycotina</taxon>
        <taxon>Agaricomycetes</taxon>
        <taxon>Agaricomycetidae</taxon>
        <taxon>Agaricales</taxon>
        <taxon>Marasmiineae</taxon>
        <taxon>Mycenaceae</taxon>
        <taxon>Mycena</taxon>
    </lineage>
</organism>
<reference evidence="2" key="1">
    <citation type="submission" date="2014-09" db="EMBL/GenBank/DDBJ databases">
        <title>Genome sequence of the luminous mushroom Mycena chlorophos for searching fungal bioluminescence genes.</title>
        <authorList>
            <person name="Tanaka Y."/>
            <person name="Kasuga D."/>
            <person name="Oba Y."/>
            <person name="Hase S."/>
            <person name="Sato K."/>
            <person name="Oba Y."/>
            <person name="Sakakibara Y."/>
        </authorList>
    </citation>
    <scope>NUCLEOTIDE SEQUENCE</scope>
</reference>
<dbReference type="EMBL" id="DF844436">
    <property type="protein sequence ID" value="GAT48294.1"/>
    <property type="molecule type" value="Genomic_DNA"/>
</dbReference>
<sequence>MWGTEGACEPQDGWEGERSRRGDRWTMKPTCRRLSSRLAHLVAYEVRMASRFIGCGERRRPSSVHPHLQSSGRRTRRPHARGAALGIRNPRWLNQVQGPYWPIPSSTSRRVLGAIRHVASSLAALATSCSG</sequence>
<proteinExistence type="predicted"/>
<keyword evidence="3" id="KW-1185">Reference proteome</keyword>
<evidence type="ECO:0000256" key="1">
    <source>
        <dbReference type="SAM" id="MobiDB-lite"/>
    </source>
</evidence>
<feature type="region of interest" description="Disordered" evidence="1">
    <location>
        <begin position="1"/>
        <end position="22"/>
    </location>
</feature>
<evidence type="ECO:0000313" key="3">
    <source>
        <dbReference type="Proteomes" id="UP000815677"/>
    </source>
</evidence>
<name>A0ABQ0LCS2_MYCCL</name>